<dbReference type="InterPro" id="IPR029063">
    <property type="entry name" value="SAM-dependent_MTases_sf"/>
</dbReference>
<dbReference type="Gene3D" id="3.40.50.150">
    <property type="entry name" value="Vaccinia Virus protein VP39"/>
    <property type="match status" value="1"/>
</dbReference>
<evidence type="ECO:0000256" key="5">
    <source>
        <dbReference type="PIRNR" id="PIRNR000410"/>
    </source>
</evidence>
<protein>
    <recommendedName>
        <fullName evidence="5">Chemotaxis protein methyltransferase</fullName>
        <ecNumber evidence="5">2.1.1.80</ecNumber>
    </recommendedName>
</protein>
<dbReference type="PIRSF" id="PIRSF000410">
    <property type="entry name" value="CheR"/>
    <property type="match status" value="1"/>
</dbReference>
<dbReference type="PANTHER" id="PTHR24422">
    <property type="entry name" value="CHEMOTAXIS PROTEIN METHYLTRANSFERASE"/>
    <property type="match status" value="1"/>
</dbReference>
<dbReference type="GO" id="GO:0008168">
    <property type="term" value="F:methyltransferase activity"/>
    <property type="evidence" value="ECO:0007669"/>
    <property type="project" value="UniProtKB-KW"/>
</dbReference>
<dbReference type="CDD" id="cd02440">
    <property type="entry name" value="AdoMet_MTases"/>
    <property type="match status" value="1"/>
</dbReference>
<accession>A0ABQ3AQG1</accession>
<comment type="caution">
    <text evidence="7">The sequence shown here is derived from an EMBL/GenBank/DDBJ whole genome shotgun (WGS) entry which is preliminary data.</text>
</comment>
<keyword evidence="3 5" id="KW-0808">Transferase</keyword>
<dbReference type="InterPro" id="IPR026024">
    <property type="entry name" value="Chemotaxis_MeTrfase_CheR"/>
</dbReference>
<dbReference type="InterPro" id="IPR000780">
    <property type="entry name" value="CheR_MeTrfase"/>
</dbReference>
<dbReference type="Gene3D" id="1.10.155.10">
    <property type="entry name" value="Chemotaxis receptor methyltransferase CheR, N-terminal domain"/>
    <property type="match status" value="1"/>
</dbReference>
<dbReference type="PROSITE" id="PS50123">
    <property type="entry name" value="CHER"/>
    <property type="match status" value="1"/>
</dbReference>
<dbReference type="PANTHER" id="PTHR24422:SF26">
    <property type="entry name" value="CHEMOTAXIS PROTEIN METHYLTRANSFERASE"/>
    <property type="match status" value="1"/>
</dbReference>
<evidence type="ECO:0000256" key="2">
    <source>
        <dbReference type="ARBA" id="ARBA00022603"/>
    </source>
</evidence>
<dbReference type="EMBL" id="BMYZ01000001">
    <property type="protein sequence ID" value="GGY62165.1"/>
    <property type="molecule type" value="Genomic_DNA"/>
</dbReference>
<organism evidence="7 8">
    <name type="scientific">Cellvibrio zantedeschiae</name>
    <dbReference type="NCBI Taxonomy" id="1237077"/>
    <lineage>
        <taxon>Bacteria</taxon>
        <taxon>Pseudomonadati</taxon>
        <taxon>Pseudomonadota</taxon>
        <taxon>Gammaproteobacteria</taxon>
        <taxon>Cellvibrionales</taxon>
        <taxon>Cellvibrionaceae</taxon>
        <taxon>Cellvibrio</taxon>
    </lineage>
</organism>
<evidence type="ECO:0000256" key="1">
    <source>
        <dbReference type="ARBA" id="ARBA00001541"/>
    </source>
</evidence>
<sequence length="278" mass="32524">MGAVSSMTVESINHLPSDKEFYLFQQLILDKLGIFLPLQKKALLSNRLWKRLRECDLNSYQDYYRLIVDKKGEAELHVALELVTTNETYFFREQKHFDYMEQSIFPMFRNGSKLRVWSAAASTGEEPYSIAMMLADKCQSNWELECSDVNNTVIEQARRGVYPESRIRNIPQHYLHRFCRKGIGPQDGFVRVTQDLRDRVNFFTLNLHYDFPDIGKFDLVFLRNVLIYFENDTKEKVLERIAKVLNPNGVLFVGHSESLHGVTQRFAPIKPAIYRLVN</sequence>
<keyword evidence="8" id="KW-1185">Reference proteome</keyword>
<evidence type="ECO:0000256" key="4">
    <source>
        <dbReference type="ARBA" id="ARBA00022691"/>
    </source>
</evidence>
<name>A0ABQ3AQG1_9GAMM</name>
<dbReference type="GO" id="GO:0032259">
    <property type="term" value="P:methylation"/>
    <property type="evidence" value="ECO:0007669"/>
    <property type="project" value="UniProtKB-KW"/>
</dbReference>
<feature type="domain" description="CheR-type methyltransferase" evidence="6">
    <location>
        <begin position="17"/>
        <end position="278"/>
    </location>
</feature>
<dbReference type="SUPFAM" id="SSF53335">
    <property type="entry name" value="S-adenosyl-L-methionine-dependent methyltransferases"/>
    <property type="match status" value="1"/>
</dbReference>
<reference evidence="8" key="1">
    <citation type="journal article" date="2019" name="Int. J. Syst. Evol. Microbiol.">
        <title>The Global Catalogue of Microorganisms (GCM) 10K type strain sequencing project: providing services to taxonomists for standard genome sequencing and annotation.</title>
        <authorList>
            <consortium name="The Broad Institute Genomics Platform"/>
            <consortium name="The Broad Institute Genome Sequencing Center for Infectious Disease"/>
            <person name="Wu L."/>
            <person name="Ma J."/>
        </authorList>
    </citation>
    <scope>NUCLEOTIDE SEQUENCE [LARGE SCALE GENOMIC DNA]</scope>
    <source>
        <strain evidence="8">KCTC 32239</strain>
    </source>
</reference>
<proteinExistence type="predicted"/>
<dbReference type="Proteomes" id="UP000619761">
    <property type="component" value="Unassembled WGS sequence"/>
</dbReference>
<dbReference type="InterPro" id="IPR022642">
    <property type="entry name" value="CheR_C"/>
</dbReference>
<comment type="catalytic activity">
    <reaction evidence="1 5">
        <text>L-glutamyl-[protein] + S-adenosyl-L-methionine = [protein]-L-glutamate 5-O-methyl ester + S-adenosyl-L-homocysteine</text>
        <dbReference type="Rhea" id="RHEA:24452"/>
        <dbReference type="Rhea" id="RHEA-COMP:10208"/>
        <dbReference type="Rhea" id="RHEA-COMP:10311"/>
        <dbReference type="ChEBI" id="CHEBI:29973"/>
        <dbReference type="ChEBI" id="CHEBI:57856"/>
        <dbReference type="ChEBI" id="CHEBI:59789"/>
        <dbReference type="ChEBI" id="CHEBI:82795"/>
        <dbReference type="EC" id="2.1.1.80"/>
    </reaction>
</comment>
<gene>
    <name evidence="7" type="ORF">GCM10011613_02030</name>
</gene>
<dbReference type="SUPFAM" id="SSF47757">
    <property type="entry name" value="Chemotaxis receptor methyltransferase CheR, N-terminal domain"/>
    <property type="match status" value="1"/>
</dbReference>
<dbReference type="Pfam" id="PF03705">
    <property type="entry name" value="CheR_N"/>
    <property type="match status" value="1"/>
</dbReference>
<dbReference type="PRINTS" id="PR00996">
    <property type="entry name" value="CHERMTFRASE"/>
</dbReference>
<dbReference type="SMART" id="SM00138">
    <property type="entry name" value="MeTrc"/>
    <property type="match status" value="1"/>
</dbReference>
<keyword evidence="2 5" id="KW-0489">Methyltransferase</keyword>
<dbReference type="EC" id="2.1.1.80" evidence="5"/>
<comment type="function">
    <text evidence="5">Methylation of the membrane-bound methyl-accepting chemotaxis proteins (MCP) to form gamma-glutamyl methyl ester residues in MCP.</text>
</comment>
<evidence type="ECO:0000313" key="7">
    <source>
        <dbReference type="EMBL" id="GGY62165.1"/>
    </source>
</evidence>
<dbReference type="InterPro" id="IPR036804">
    <property type="entry name" value="CheR_N_sf"/>
</dbReference>
<dbReference type="InterPro" id="IPR050903">
    <property type="entry name" value="Bact_Chemotaxis_MeTrfase"/>
</dbReference>
<keyword evidence="4 5" id="KW-0949">S-adenosyl-L-methionine</keyword>
<evidence type="ECO:0000256" key="3">
    <source>
        <dbReference type="ARBA" id="ARBA00022679"/>
    </source>
</evidence>
<dbReference type="InterPro" id="IPR022641">
    <property type="entry name" value="CheR_N"/>
</dbReference>
<dbReference type="Pfam" id="PF01739">
    <property type="entry name" value="CheR"/>
    <property type="match status" value="1"/>
</dbReference>
<evidence type="ECO:0000313" key="8">
    <source>
        <dbReference type="Proteomes" id="UP000619761"/>
    </source>
</evidence>
<evidence type="ECO:0000259" key="6">
    <source>
        <dbReference type="PROSITE" id="PS50123"/>
    </source>
</evidence>